<reference evidence="1 3" key="1">
    <citation type="journal article" date="2008" name="Science">
        <title>The Physcomitrella genome reveals evolutionary insights into the conquest of land by plants.</title>
        <authorList>
            <person name="Rensing S."/>
            <person name="Lang D."/>
            <person name="Zimmer A."/>
            <person name="Terry A."/>
            <person name="Salamov A."/>
            <person name="Shapiro H."/>
            <person name="Nishiyama T."/>
            <person name="Perroud P.-F."/>
            <person name="Lindquist E."/>
            <person name="Kamisugi Y."/>
            <person name="Tanahashi T."/>
            <person name="Sakakibara K."/>
            <person name="Fujita T."/>
            <person name="Oishi K."/>
            <person name="Shin-I T."/>
            <person name="Kuroki Y."/>
            <person name="Toyoda A."/>
            <person name="Suzuki Y."/>
            <person name="Hashimoto A."/>
            <person name="Yamaguchi K."/>
            <person name="Sugano A."/>
            <person name="Kohara Y."/>
            <person name="Fujiyama A."/>
            <person name="Anterola A."/>
            <person name="Aoki S."/>
            <person name="Ashton N."/>
            <person name="Barbazuk W.B."/>
            <person name="Barker E."/>
            <person name="Bennetzen J."/>
            <person name="Bezanilla M."/>
            <person name="Blankenship R."/>
            <person name="Cho S.H."/>
            <person name="Dutcher S."/>
            <person name="Estelle M."/>
            <person name="Fawcett J.A."/>
            <person name="Gundlach H."/>
            <person name="Hanada K."/>
            <person name="Heyl A."/>
            <person name="Hicks K.A."/>
            <person name="Hugh J."/>
            <person name="Lohr M."/>
            <person name="Mayer K."/>
            <person name="Melkozernov A."/>
            <person name="Murata T."/>
            <person name="Nelson D."/>
            <person name="Pils B."/>
            <person name="Prigge M."/>
            <person name="Reiss B."/>
            <person name="Renner T."/>
            <person name="Rombauts S."/>
            <person name="Rushton P."/>
            <person name="Sanderfoot A."/>
            <person name="Schween G."/>
            <person name="Shiu S.-H."/>
            <person name="Stueber K."/>
            <person name="Theodoulou F.L."/>
            <person name="Tu H."/>
            <person name="Van de Peer Y."/>
            <person name="Verrier P.J."/>
            <person name="Waters E."/>
            <person name="Wood A."/>
            <person name="Yang L."/>
            <person name="Cove D."/>
            <person name="Cuming A."/>
            <person name="Hasebe M."/>
            <person name="Lucas S."/>
            <person name="Mishler D.B."/>
            <person name="Reski R."/>
            <person name="Grigoriev I."/>
            <person name="Quatrano R.S."/>
            <person name="Boore J.L."/>
        </authorList>
    </citation>
    <scope>NUCLEOTIDE SEQUENCE [LARGE SCALE GENOMIC DNA]</scope>
    <source>
        <strain evidence="2 3">cv. Gransden 2004</strain>
    </source>
</reference>
<protein>
    <recommendedName>
        <fullName evidence="4">Reverse transcriptase domain-containing protein</fullName>
    </recommendedName>
</protein>
<dbReference type="Proteomes" id="UP000006727">
    <property type="component" value="Chromosome 9"/>
</dbReference>
<keyword evidence="3" id="KW-1185">Reference proteome</keyword>
<organism evidence="1">
    <name type="scientific">Physcomitrium patens</name>
    <name type="common">Spreading-leaved earth moss</name>
    <name type="synonym">Physcomitrella patens</name>
    <dbReference type="NCBI Taxonomy" id="3218"/>
    <lineage>
        <taxon>Eukaryota</taxon>
        <taxon>Viridiplantae</taxon>
        <taxon>Streptophyta</taxon>
        <taxon>Embryophyta</taxon>
        <taxon>Bryophyta</taxon>
        <taxon>Bryophytina</taxon>
        <taxon>Bryopsida</taxon>
        <taxon>Funariidae</taxon>
        <taxon>Funariales</taxon>
        <taxon>Funariaceae</taxon>
        <taxon>Physcomitrium</taxon>
    </lineage>
</organism>
<reference evidence="2" key="3">
    <citation type="submission" date="2020-12" db="UniProtKB">
        <authorList>
            <consortium name="EnsemblPlants"/>
        </authorList>
    </citation>
    <scope>IDENTIFICATION</scope>
</reference>
<dbReference type="InterPro" id="IPR043502">
    <property type="entry name" value="DNA/RNA_pol_sf"/>
</dbReference>
<dbReference type="Gramene" id="Pp3c9_8651V3.1">
    <property type="protein sequence ID" value="Pp3c9_8651V3.1"/>
    <property type="gene ID" value="Pp3c9_8651"/>
</dbReference>
<proteinExistence type="predicted"/>
<name>A0A2K1K2J4_PHYPA</name>
<evidence type="ECO:0000313" key="3">
    <source>
        <dbReference type="Proteomes" id="UP000006727"/>
    </source>
</evidence>
<dbReference type="Gene3D" id="3.30.70.270">
    <property type="match status" value="1"/>
</dbReference>
<reference evidence="1 3" key="2">
    <citation type="journal article" date="2018" name="Plant J.">
        <title>The Physcomitrella patens chromosome-scale assembly reveals moss genome structure and evolution.</title>
        <authorList>
            <person name="Lang D."/>
            <person name="Ullrich K.K."/>
            <person name="Murat F."/>
            <person name="Fuchs J."/>
            <person name="Jenkins J."/>
            <person name="Haas F.B."/>
            <person name="Piednoel M."/>
            <person name="Gundlach H."/>
            <person name="Van Bel M."/>
            <person name="Meyberg R."/>
            <person name="Vives C."/>
            <person name="Morata J."/>
            <person name="Symeonidi A."/>
            <person name="Hiss M."/>
            <person name="Muchero W."/>
            <person name="Kamisugi Y."/>
            <person name="Saleh O."/>
            <person name="Blanc G."/>
            <person name="Decker E.L."/>
            <person name="van Gessel N."/>
            <person name="Grimwood J."/>
            <person name="Hayes R.D."/>
            <person name="Graham S.W."/>
            <person name="Gunter L.E."/>
            <person name="McDaniel S.F."/>
            <person name="Hoernstein S.N.W."/>
            <person name="Larsson A."/>
            <person name="Li F.W."/>
            <person name="Perroud P.F."/>
            <person name="Phillips J."/>
            <person name="Ranjan P."/>
            <person name="Rokshar D.S."/>
            <person name="Rothfels C.J."/>
            <person name="Schneider L."/>
            <person name="Shu S."/>
            <person name="Stevenson D.W."/>
            <person name="Thummler F."/>
            <person name="Tillich M."/>
            <person name="Villarreal Aguilar J.C."/>
            <person name="Widiez T."/>
            <person name="Wong G.K."/>
            <person name="Wymore A."/>
            <person name="Zhang Y."/>
            <person name="Zimmer A.D."/>
            <person name="Quatrano R.S."/>
            <person name="Mayer K.F.X."/>
            <person name="Goodstein D."/>
            <person name="Casacuberta J.M."/>
            <person name="Vandepoele K."/>
            <person name="Reski R."/>
            <person name="Cuming A.C."/>
            <person name="Tuskan G.A."/>
            <person name="Maumus F."/>
            <person name="Salse J."/>
            <person name="Schmutz J."/>
            <person name="Rensing S.A."/>
        </authorList>
    </citation>
    <scope>NUCLEOTIDE SEQUENCE [LARGE SCALE GENOMIC DNA]</scope>
    <source>
        <strain evidence="2 3">cv. Gransden 2004</strain>
    </source>
</reference>
<evidence type="ECO:0000313" key="2">
    <source>
        <dbReference type="EnsemblPlants" id="Pp3c9_8651V3.1"/>
    </source>
</evidence>
<gene>
    <name evidence="1" type="ORF">PHYPA_012467</name>
</gene>
<dbReference type="SUPFAM" id="SSF56672">
    <property type="entry name" value="DNA/RNA polymerases"/>
    <property type="match status" value="1"/>
</dbReference>
<dbReference type="EnsemblPlants" id="Pp3c9_8651V3.1">
    <property type="protein sequence ID" value="Pp3c9_8651V3.1"/>
    <property type="gene ID" value="Pp3c9_8651"/>
</dbReference>
<dbReference type="InterPro" id="IPR043128">
    <property type="entry name" value="Rev_trsase/Diguanyl_cyclase"/>
</dbReference>
<dbReference type="AlphaFoldDB" id="A0A2K1K2J4"/>
<sequence>MVKGQWILNLLGLKNPNQLYHWKFFLFDLKNAPVEFQWVMDKVLSSLSFTRCYIDDVIIFNSTP</sequence>
<dbReference type="EMBL" id="ABEU02000009">
    <property type="protein sequence ID" value="PNR47994.1"/>
    <property type="molecule type" value="Genomic_DNA"/>
</dbReference>
<accession>A0A2K1K2J4</accession>
<dbReference type="InParanoid" id="A0A2K1K2J4"/>
<evidence type="ECO:0008006" key="4">
    <source>
        <dbReference type="Google" id="ProtNLM"/>
    </source>
</evidence>
<evidence type="ECO:0000313" key="1">
    <source>
        <dbReference type="EMBL" id="PNR47994.1"/>
    </source>
</evidence>